<dbReference type="InterPro" id="IPR000730">
    <property type="entry name" value="Pr_cel_nuc_antig"/>
</dbReference>
<accession>A0A022R5B6</accession>
<dbReference type="Pfam" id="PF02747">
    <property type="entry name" value="PCNA_C"/>
    <property type="match status" value="1"/>
</dbReference>
<dbReference type="CDD" id="cd00577">
    <property type="entry name" value="PCNA"/>
    <property type="match status" value="1"/>
</dbReference>
<dbReference type="GO" id="GO:0006275">
    <property type="term" value="P:regulation of DNA replication"/>
    <property type="evidence" value="ECO:0007669"/>
    <property type="project" value="InterPro"/>
</dbReference>
<comment type="function">
    <text evidence="6">This protein is an auxiliary protein of DNA polymerase delta and is involved in the control of eukaryotic DNA replication by increasing the polymerase's processivity during elongation of the leading strand.</text>
</comment>
<evidence type="ECO:0000256" key="3">
    <source>
        <dbReference type="ARBA" id="ARBA00022705"/>
    </source>
</evidence>
<dbReference type="InterPro" id="IPR046938">
    <property type="entry name" value="DNA_clamp_sf"/>
</dbReference>
<comment type="similarity">
    <text evidence="2 7">Belongs to the PCNA family.</text>
</comment>
<evidence type="ECO:0000256" key="7">
    <source>
        <dbReference type="RuleBase" id="RU003671"/>
    </source>
</evidence>
<feature type="domain" description="Proliferating cell nuclear antigen PCNA C-terminal" evidence="9">
    <location>
        <begin position="127"/>
        <end position="252"/>
    </location>
</feature>
<dbReference type="GO" id="GO:0030337">
    <property type="term" value="F:DNA polymerase processivity factor activity"/>
    <property type="evidence" value="ECO:0000318"/>
    <property type="project" value="GO_Central"/>
</dbReference>
<dbReference type="GO" id="GO:0019985">
    <property type="term" value="P:translesion synthesis"/>
    <property type="evidence" value="ECO:0000318"/>
    <property type="project" value="GO_Central"/>
</dbReference>
<dbReference type="GO" id="GO:0006298">
    <property type="term" value="P:mismatch repair"/>
    <property type="evidence" value="ECO:0000318"/>
    <property type="project" value="GO_Central"/>
</dbReference>
<organism evidence="10 11">
    <name type="scientific">Erythranthe guttata</name>
    <name type="common">Yellow monkey flower</name>
    <name type="synonym">Mimulus guttatus</name>
    <dbReference type="NCBI Taxonomy" id="4155"/>
    <lineage>
        <taxon>Eukaryota</taxon>
        <taxon>Viridiplantae</taxon>
        <taxon>Streptophyta</taxon>
        <taxon>Embryophyta</taxon>
        <taxon>Tracheophyta</taxon>
        <taxon>Spermatophyta</taxon>
        <taxon>Magnoliopsida</taxon>
        <taxon>eudicotyledons</taxon>
        <taxon>Gunneridae</taxon>
        <taxon>Pentapetalae</taxon>
        <taxon>asterids</taxon>
        <taxon>lamiids</taxon>
        <taxon>Lamiales</taxon>
        <taxon>Phrymaceae</taxon>
        <taxon>Erythranthe</taxon>
    </lineage>
</organism>
<gene>
    <name evidence="10" type="ORF">MIMGU_mgv1a012322mg</name>
</gene>
<dbReference type="EMBL" id="KI630628">
    <property type="protein sequence ID" value="EYU35199.1"/>
    <property type="molecule type" value="Genomic_DNA"/>
</dbReference>
<name>A0A022R5B6_ERYGU</name>
<dbReference type="PANTHER" id="PTHR11352">
    <property type="entry name" value="PROLIFERATING CELL NUCLEAR ANTIGEN"/>
    <property type="match status" value="1"/>
</dbReference>
<dbReference type="InterPro" id="IPR022649">
    <property type="entry name" value="Pr_cel_nuc_antig_C"/>
</dbReference>
<evidence type="ECO:0000313" key="11">
    <source>
        <dbReference type="Proteomes" id="UP000030748"/>
    </source>
</evidence>
<dbReference type="Gene3D" id="3.70.10.10">
    <property type="match status" value="1"/>
</dbReference>
<dbReference type="GO" id="GO:0003677">
    <property type="term" value="F:DNA binding"/>
    <property type="evidence" value="ECO:0007669"/>
    <property type="project" value="UniProtKB-KW"/>
</dbReference>
<dbReference type="GO" id="GO:0006272">
    <property type="term" value="P:leading strand elongation"/>
    <property type="evidence" value="ECO:0000318"/>
    <property type="project" value="GO_Central"/>
</dbReference>
<dbReference type="PRINTS" id="PR00339">
    <property type="entry name" value="PCNACYCLIN"/>
</dbReference>
<keyword evidence="4 7" id="KW-0238">DNA-binding</keyword>
<dbReference type="PhylomeDB" id="A0A022R5B6"/>
<evidence type="ECO:0000256" key="4">
    <source>
        <dbReference type="ARBA" id="ARBA00023125"/>
    </source>
</evidence>
<dbReference type="GO" id="GO:0043626">
    <property type="term" value="C:PCNA complex"/>
    <property type="evidence" value="ECO:0000318"/>
    <property type="project" value="GO_Central"/>
</dbReference>
<proteinExistence type="inferred from homology"/>
<dbReference type="InterPro" id="IPR022648">
    <property type="entry name" value="Pr_cel_nuc_antig_N"/>
</dbReference>
<dbReference type="NCBIfam" id="TIGR00590">
    <property type="entry name" value="pcna"/>
    <property type="match status" value="1"/>
</dbReference>
<reference evidence="10 11" key="1">
    <citation type="journal article" date="2013" name="Proc. Natl. Acad. Sci. U.S.A.">
        <title>Fine-scale variation in meiotic recombination in Mimulus inferred from population shotgun sequencing.</title>
        <authorList>
            <person name="Hellsten U."/>
            <person name="Wright K.M."/>
            <person name="Jenkins J."/>
            <person name="Shu S."/>
            <person name="Yuan Y."/>
            <person name="Wessler S.R."/>
            <person name="Schmutz J."/>
            <person name="Willis J.H."/>
            <person name="Rokhsar D.S."/>
        </authorList>
    </citation>
    <scope>NUCLEOTIDE SEQUENCE [LARGE SCALE GENOMIC DNA]</scope>
    <source>
        <strain evidence="11">cv. DUN x IM62</strain>
    </source>
</reference>
<dbReference type="FunFam" id="3.70.10.10:FF:000001">
    <property type="entry name" value="Proliferating cell nuclear antigen"/>
    <property type="match status" value="1"/>
</dbReference>
<dbReference type="SUPFAM" id="SSF55979">
    <property type="entry name" value="DNA clamp"/>
    <property type="match status" value="2"/>
</dbReference>
<dbReference type="HAMAP" id="MF_00317">
    <property type="entry name" value="DNApol_clamp_arch"/>
    <property type="match status" value="1"/>
</dbReference>
<keyword evidence="5 6" id="KW-0539">Nucleus</keyword>
<keyword evidence="11" id="KW-1185">Reference proteome</keyword>
<evidence type="ECO:0000256" key="2">
    <source>
        <dbReference type="ARBA" id="ARBA00010462"/>
    </source>
</evidence>
<dbReference type="Pfam" id="PF00705">
    <property type="entry name" value="PCNA_N"/>
    <property type="match status" value="1"/>
</dbReference>
<keyword evidence="3 7" id="KW-0235">DNA replication</keyword>
<dbReference type="Proteomes" id="UP000030748">
    <property type="component" value="Unassembled WGS sequence"/>
</dbReference>
<dbReference type="STRING" id="4155.A0A022R5B6"/>
<feature type="domain" description="Proliferating cell nuclear antigen PCNA N-terminal" evidence="8">
    <location>
        <begin position="3"/>
        <end position="120"/>
    </location>
</feature>
<dbReference type="AlphaFoldDB" id="A0A022R5B6"/>
<evidence type="ECO:0000259" key="9">
    <source>
        <dbReference type="Pfam" id="PF02747"/>
    </source>
</evidence>
<evidence type="ECO:0000256" key="6">
    <source>
        <dbReference type="RuleBase" id="RU000641"/>
    </source>
</evidence>
<comment type="subcellular location">
    <subcellularLocation>
        <location evidence="1 6">Nucleus</location>
    </subcellularLocation>
</comment>
<protein>
    <recommendedName>
        <fullName evidence="6">DNA sliding clamp PCNA</fullName>
    </recommendedName>
</protein>
<evidence type="ECO:0000313" key="10">
    <source>
        <dbReference type="EMBL" id="EYU35199.1"/>
    </source>
</evidence>
<dbReference type="eggNOG" id="KOG1636">
    <property type="taxonomic scope" value="Eukaryota"/>
</dbReference>
<evidence type="ECO:0000256" key="5">
    <source>
        <dbReference type="ARBA" id="ARBA00023242"/>
    </source>
</evidence>
<sequence length="254" mass="28664">MLELRRGNLLKKVVEAIKDFVDAANFDFSATGLRLQTMDSNRAAMVELLLPQERFHYYRCDREISIGVNLEKMSDLLECAGDDDVITLKVEDDDRNYLTIVFENPARDMVTTSKMKLVDIPGEHNTLPEIEYHATVEMSSLKFRKICRDLDNVGIKVVIAVTKEGVTFSTSGGLGTKTVLCKQNFAVDKLEDVTEIQMKKTVSLTFPLSYLCKFTEATPLSNTVTLSFCTELPLMVEYKIAKTGYIRFHLAPIV</sequence>
<evidence type="ECO:0000259" key="8">
    <source>
        <dbReference type="Pfam" id="PF00705"/>
    </source>
</evidence>
<evidence type="ECO:0000256" key="1">
    <source>
        <dbReference type="ARBA" id="ARBA00004123"/>
    </source>
</evidence>
<dbReference type="PANTHER" id="PTHR11352:SF0">
    <property type="entry name" value="PROLIFERATING CELL NUCLEAR ANTIGEN"/>
    <property type="match status" value="1"/>
</dbReference>